<name>A0ABQ6M7A8_9STRA</name>
<keyword evidence="6" id="KW-1185">Reference proteome</keyword>
<reference evidence="5 6" key="1">
    <citation type="journal article" date="2023" name="Commun. Biol.">
        <title>Genome analysis of Parmales, the sister group of diatoms, reveals the evolutionary specialization of diatoms from phago-mixotrophs to photoautotrophs.</title>
        <authorList>
            <person name="Ban H."/>
            <person name="Sato S."/>
            <person name="Yoshikawa S."/>
            <person name="Yamada K."/>
            <person name="Nakamura Y."/>
            <person name="Ichinomiya M."/>
            <person name="Sato N."/>
            <person name="Blanc-Mathieu R."/>
            <person name="Endo H."/>
            <person name="Kuwata A."/>
            <person name="Ogata H."/>
        </authorList>
    </citation>
    <scope>NUCLEOTIDE SEQUENCE [LARGE SCALE GENOMIC DNA]</scope>
</reference>
<feature type="compositionally biased region" description="Polar residues" evidence="4">
    <location>
        <begin position="1"/>
        <end position="11"/>
    </location>
</feature>
<evidence type="ECO:0000256" key="4">
    <source>
        <dbReference type="SAM" id="MobiDB-lite"/>
    </source>
</evidence>
<gene>
    <name evidence="5" type="ORF">TeGR_g2984</name>
</gene>
<comment type="caution">
    <text evidence="5">The sequence shown here is derived from an EMBL/GenBank/DDBJ whole genome shotgun (WGS) entry which is preliminary data.</text>
</comment>
<dbReference type="EMBL" id="BRYB01005147">
    <property type="protein sequence ID" value="GMI20972.1"/>
    <property type="molecule type" value="Genomic_DNA"/>
</dbReference>
<feature type="region of interest" description="Disordered" evidence="4">
    <location>
        <begin position="1"/>
        <end position="35"/>
    </location>
</feature>
<evidence type="ECO:0000313" key="6">
    <source>
        <dbReference type="Proteomes" id="UP001165060"/>
    </source>
</evidence>
<evidence type="ECO:0000256" key="2">
    <source>
        <dbReference type="ARBA" id="ARBA00017835"/>
    </source>
</evidence>
<dbReference type="InterPro" id="IPR019560">
    <property type="entry name" value="Mitochondrial_18_kDa_protein"/>
</dbReference>
<sequence>MSLNSVQSACPTASRAYRRSSLTPSPFSSSSPSPRPLVLAASPSLLASSEDAVDEDENPLRDPWVRMVAYMSRAKIIVIGSVVKAKAAVKAKIRYAAYSSDVGEAARPVVPKWVVTASYLTVGAYVFGDIGLECHALKKKHGLEWNSWPVQRTALHAATFQGIASIGIPFAIIHSVVKYSHVGFTKFLPAGAKWGPSVLGLACIPLMPYFDEPVEEWIDHAFKEYVPPAFPEAVRKSGNPESVAFKKNT</sequence>
<feature type="compositionally biased region" description="Low complexity" evidence="4">
    <location>
        <begin position="19"/>
        <end position="35"/>
    </location>
</feature>
<evidence type="ECO:0000256" key="1">
    <source>
        <dbReference type="ARBA" id="ARBA00009224"/>
    </source>
</evidence>
<dbReference type="PANTHER" id="PTHR11001">
    <property type="entry name" value="MITOCHONDRIAL FISSION PROCESS PROTEIN 1"/>
    <property type="match status" value="1"/>
</dbReference>
<dbReference type="Proteomes" id="UP001165060">
    <property type="component" value="Unassembled WGS sequence"/>
</dbReference>
<comment type="similarity">
    <text evidence="1">Belongs to the MTFP1 family.</text>
</comment>
<organism evidence="5 6">
    <name type="scientific">Tetraparma gracilis</name>
    <dbReference type="NCBI Taxonomy" id="2962635"/>
    <lineage>
        <taxon>Eukaryota</taxon>
        <taxon>Sar</taxon>
        <taxon>Stramenopiles</taxon>
        <taxon>Ochrophyta</taxon>
        <taxon>Bolidophyceae</taxon>
        <taxon>Parmales</taxon>
        <taxon>Triparmaceae</taxon>
        <taxon>Tetraparma</taxon>
    </lineage>
</organism>
<accession>A0ABQ6M7A8</accession>
<dbReference type="PANTHER" id="PTHR11001:SF2">
    <property type="entry name" value="MITOCHONDRIAL FISSION PROCESS PROTEIN 1"/>
    <property type="match status" value="1"/>
</dbReference>
<evidence type="ECO:0000256" key="3">
    <source>
        <dbReference type="ARBA" id="ARBA00029631"/>
    </source>
</evidence>
<proteinExistence type="inferred from homology"/>
<dbReference type="Pfam" id="PF10558">
    <property type="entry name" value="MTP18"/>
    <property type="match status" value="2"/>
</dbReference>
<evidence type="ECO:0000313" key="5">
    <source>
        <dbReference type="EMBL" id="GMI20972.1"/>
    </source>
</evidence>
<protein>
    <recommendedName>
        <fullName evidence="2">Mitochondrial fission process protein 1</fullName>
    </recommendedName>
    <alternativeName>
        <fullName evidence="3">Mitochondrial 18 kDa protein</fullName>
    </alternativeName>
</protein>